<dbReference type="OrthoDB" id="3247214at2759"/>
<feature type="transmembrane region" description="Helical" evidence="2">
    <location>
        <begin position="386"/>
        <end position="408"/>
    </location>
</feature>
<feature type="region of interest" description="Disordered" evidence="1">
    <location>
        <begin position="1"/>
        <end position="50"/>
    </location>
</feature>
<organism evidence="3 4">
    <name type="scientific">Sistotremastrum suecicum HHB10207 ss-3</name>
    <dbReference type="NCBI Taxonomy" id="1314776"/>
    <lineage>
        <taxon>Eukaryota</taxon>
        <taxon>Fungi</taxon>
        <taxon>Dikarya</taxon>
        <taxon>Basidiomycota</taxon>
        <taxon>Agaricomycotina</taxon>
        <taxon>Agaricomycetes</taxon>
        <taxon>Sistotremastrales</taxon>
        <taxon>Sistotremastraceae</taxon>
        <taxon>Sistotremastrum</taxon>
    </lineage>
</organism>
<evidence type="ECO:0000256" key="1">
    <source>
        <dbReference type="SAM" id="MobiDB-lite"/>
    </source>
</evidence>
<evidence type="ECO:0000313" key="4">
    <source>
        <dbReference type="Proteomes" id="UP000076798"/>
    </source>
</evidence>
<feature type="region of interest" description="Disordered" evidence="1">
    <location>
        <begin position="155"/>
        <end position="196"/>
    </location>
</feature>
<feature type="region of interest" description="Disordered" evidence="1">
    <location>
        <begin position="265"/>
        <end position="301"/>
    </location>
</feature>
<dbReference type="AlphaFoldDB" id="A0A166HDX8"/>
<dbReference type="EMBL" id="KV428012">
    <property type="protein sequence ID" value="KZT42611.1"/>
    <property type="molecule type" value="Genomic_DNA"/>
</dbReference>
<sequence>MSAKAQGSHSPHGSPSLAQSSQRRKDSKSNLRRNSTATTTSSVKVKQGKSLKSFVRQITSSLKNKSNKEVRISRADLESLPWYKDFQDYASSLSVSDTSHNEATLPTLSYVHPGDERELVPSQHPVTPAVNDICIAEEPTQPSCLHNASTEARAPPVFPSLPSPLPAPPEAMSSSPSCSQVEERPKLLPRSPQSTTLRNISARGRTAWSEVHNFANPTSSRSSVISLMSSNGTRPSSVMLYAPLEPNSETRVEVAQSRVVSICLDDEGSQTPPRVSEPQMAQTAQTNQASQPPGSGLGISDVADTLASKDSAPRVQEVTIWEPSSTKISFQATWWGYRIFIPPPILAHLSNKQLEAKKRAALLTNALNWLLDNIPPDVLPLEFRPILVVIRGLIPLVGLVAGFIAWSWSKFQAFDKGNGIILSATWLLPVVLVPGTWEYLDESLRA</sequence>
<proteinExistence type="predicted"/>
<evidence type="ECO:0000256" key="2">
    <source>
        <dbReference type="SAM" id="Phobius"/>
    </source>
</evidence>
<accession>A0A166HDX8</accession>
<keyword evidence="4" id="KW-1185">Reference proteome</keyword>
<gene>
    <name evidence="3" type="ORF">SISSUDRAFT_1125478</name>
</gene>
<evidence type="ECO:0000313" key="3">
    <source>
        <dbReference type="EMBL" id="KZT42611.1"/>
    </source>
</evidence>
<name>A0A166HDX8_9AGAM</name>
<keyword evidence="2" id="KW-1133">Transmembrane helix</keyword>
<keyword evidence="2" id="KW-0472">Membrane</keyword>
<feature type="transmembrane region" description="Helical" evidence="2">
    <location>
        <begin position="420"/>
        <end position="440"/>
    </location>
</feature>
<dbReference type="Proteomes" id="UP000076798">
    <property type="component" value="Unassembled WGS sequence"/>
</dbReference>
<reference evidence="3 4" key="1">
    <citation type="journal article" date="2016" name="Mol. Biol. Evol.">
        <title>Comparative Genomics of Early-Diverging Mushroom-Forming Fungi Provides Insights into the Origins of Lignocellulose Decay Capabilities.</title>
        <authorList>
            <person name="Nagy L.G."/>
            <person name="Riley R."/>
            <person name="Tritt A."/>
            <person name="Adam C."/>
            <person name="Daum C."/>
            <person name="Floudas D."/>
            <person name="Sun H."/>
            <person name="Yadav J.S."/>
            <person name="Pangilinan J."/>
            <person name="Larsson K.H."/>
            <person name="Matsuura K."/>
            <person name="Barry K."/>
            <person name="Labutti K."/>
            <person name="Kuo R."/>
            <person name="Ohm R.A."/>
            <person name="Bhattacharya S.S."/>
            <person name="Shirouzu T."/>
            <person name="Yoshinaga Y."/>
            <person name="Martin F.M."/>
            <person name="Grigoriev I.V."/>
            <person name="Hibbett D.S."/>
        </authorList>
    </citation>
    <scope>NUCLEOTIDE SEQUENCE [LARGE SCALE GENOMIC DNA]</scope>
    <source>
        <strain evidence="3 4">HHB10207 ss-3</strain>
    </source>
</reference>
<keyword evidence="2" id="KW-0812">Transmembrane</keyword>
<feature type="compositionally biased region" description="Pro residues" evidence="1">
    <location>
        <begin position="156"/>
        <end position="169"/>
    </location>
</feature>
<dbReference type="STRING" id="1314776.A0A166HDX8"/>
<feature type="compositionally biased region" description="Polar residues" evidence="1">
    <location>
        <begin position="269"/>
        <end position="293"/>
    </location>
</feature>
<protein>
    <submittedName>
        <fullName evidence="3">Uncharacterized protein</fullName>
    </submittedName>
</protein>
<feature type="compositionally biased region" description="Polar residues" evidence="1">
    <location>
        <begin position="1"/>
        <end position="21"/>
    </location>
</feature>
<feature type="compositionally biased region" description="Low complexity" evidence="1">
    <location>
        <begin position="170"/>
        <end position="179"/>
    </location>
</feature>